<dbReference type="Proteomes" id="UP001165289">
    <property type="component" value="Unassembled WGS sequence"/>
</dbReference>
<comment type="caution">
    <text evidence="2">The sequence shown here is derived from an EMBL/GenBank/DDBJ whole genome shotgun (WGS) entry which is preliminary data.</text>
</comment>
<accession>A0AAV7JK08</accession>
<dbReference type="AlphaFoldDB" id="A0AAV7JK08"/>
<sequence length="113" mass="12681">MSIRFKVVTTCGQIQEESNVKESSMEMSSEQIVESKGKDQIVTSHLTLKEDKQLTQKTDLMPKNKAGNDGGGKRRMSVAIITPNELKGDPDEVYGLTRNQVEAFREVFTLFDI</sequence>
<feature type="region of interest" description="Disordered" evidence="1">
    <location>
        <begin position="53"/>
        <end position="76"/>
    </location>
</feature>
<feature type="region of interest" description="Disordered" evidence="1">
    <location>
        <begin position="18"/>
        <end position="37"/>
    </location>
</feature>
<evidence type="ECO:0000313" key="2">
    <source>
        <dbReference type="EMBL" id="KAI6649277.1"/>
    </source>
</evidence>
<evidence type="ECO:0000313" key="3">
    <source>
        <dbReference type="Proteomes" id="UP001165289"/>
    </source>
</evidence>
<evidence type="ECO:0000256" key="1">
    <source>
        <dbReference type="SAM" id="MobiDB-lite"/>
    </source>
</evidence>
<protein>
    <submittedName>
        <fullName evidence="2">Uncharacterized protein</fullName>
    </submittedName>
</protein>
<dbReference type="EMBL" id="JAKMXF010000321">
    <property type="protein sequence ID" value="KAI6649277.1"/>
    <property type="molecule type" value="Genomic_DNA"/>
</dbReference>
<proteinExistence type="predicted"/>
<organism evidence="2 3">
    <name type="scientific">Oopsacas minuta</name>
    <dbReference type="NCBI Taxonomy" id="111878"/>
    <lineage>
        <taxon>Eukaryota</taxon>
        <taxon>Metazoa</taxon>
        <taxon>Porifera</taxon>
        <taxon>Hexactinellida</taxon>
        <taxon>Hexasterophora</taxon>
        <taxon>Lyssacinosida</taxon>
        <taxon>Leucopsacidae</taxon>
        <taxon>Oopsacas</taxon>
    </lineage>
</organism>
<keyword evidence="3" id="KW-1185">Reference proteome</keyword>
<name>A0AAV7JK08_9METZ</name>
<reference evidence="2 3" key="1">
    <citation type="journal article" date="2023" name="BMC Biol.">
        <title>The compact genome of the sponge Oopsacas minuta (Hexactinellida) is lacking key metazoan core genes.</title>
        <authorList>
            <person name="Santini S."/>
            <person name="Schenkelaars Q."/>
            <person name="Jourda C."/>
            <person name="Duchesne M."/>
            <person name="Belahbib H."/>
            <person name="Rocher C."/>
            <person name="Selva M."/>
            <person name="Riesgo A."/>
            <person name="Vervoort M."/>
            <person name="Leys S.P."/>
            <person name="Kodjabachian L."/>
            <person name="Le Bivic A."/>
            <person name="Borchiellini C."/>
            <person name="Claverie J.M."/>
            <person name="Renard E."/>
        </authorList>
    </citation>
    <scope>NUCLEOTIDE SEQUENCE [LARGE SCALE GENOMIC DNA]</scope>
    <source>
        <strain evidence="2">SPO-2</strain>
    </source>
</reference>
<gene>
    <name evidence="2" type="ORF">LOD99_11644</name>
</gene>